<feature type="compositionally biased region" description="Low complexity" evidence="1">
    <location>
        <begin position="77"/>
        <end position="89"/>
    </location>
</feature>
<organism evidence="2 3">
    <name type="scientific">Plantactinospora solaniradicis</name>
    <dbReference type="NCBI Taxonomy" id="1723736"/>
    <lineage>
        <taxon>Bacteria</taxon>
        <taxon>Bacillati</taxon>
        <taxon>Actinomycetota</taxon>
        <taxon>Actinomycetes</taxon>
        <taxon>Micromonosporales</taxon>
        <taxon>Micromonosporaceae</taxon>
        <taxon>Plantactinospora</taxon>
    </lineage>
</organism>
<evidence type="ECO:0000313" key="2">
    <source>
        <dbReference type="EMBL" id="MFC6015095.1"/>
    </source>
</evidence>
<evidence type="ECO:0000256" key="1">
    <source>
        <dbReference type="SAM" id="MobiDB-lite"/>
    </source>
</evidence>
<feature type="region of interest" description="Disordered" evidence="1">
    <location>
        <begin position="51"/>
        <end position="103"/>
    </location>
</feature>
<dbReference type="Proteomes" id="UP001596203">
    <property type="component" value="Unassembled WGS sequence"/>
</dbReference>
<gene>
    <name evidence="2" type="ORF">ACFP2T_02645</name>
</gene>
<name>A0ABW1K0W0_9ACTN</name>
<feature type="region of interest" description="Disordered" evidence="1">
    <location>
        <begin position="1"/>
        <end position="22"/>
    </location>
</feature>
<sequence length="197" mass="19819">MAHDRTLARRDGTLAPSRWPVRPSGGATLRWALVAALLTLALGLLYLRQPSSSCPDPTAAEPSAGRSPAATPAGTTSPSGGPESRSAASGPPPGPTGGPLPVPAGAVGVPIRLAEPTALTVARPGARVDLLAVPGGDRAARTPRPTVLAARALVLDVLEAAPDEGAASAIYLALSPDQAHRAVGMPEPTRFAIIVRP</sequence>
<keyword evidence="3" id="KW-1185">Reference proteome</keyword>
<proteinExistence type="predicted"/>
<accession>A0ABW1K0W0</accession>
<keyword evidence="2" id="KW-0282">Flagellum</keyword>
<keyword evidence="2" id="KW-0966">Cell projection</keyword>
<feature type="compositionally biased region" description="Pro residues" evidence="1">
    <location>
        <begin position="90"/>
        <end position="102"/>
    </location>
</feature>
<evidence type="ECO:0000313" key="3">
    <source>
        <dbReference type="Proteomes" id="UP001596203"/>
    </source>
</evidence>
<dbReference type="RefSeq" id="WP_377416823.1">
    <property type="nucleotide sequence ID" value="NZ_JBHSPR010000001.1"/>
</dbReference>
<dbReference type="EMBL" id="JBHSPR010000001">
    <property type="protein sequence ID" value="MFC6015095.1"/>
    <property type="molecule type" value="Genomic_DNA"/>
</dbReference>
<reference evidence="3" key="1">
    <citation type="journal article" date="2019" name="Int. J. Syst. Evol. Microbiol.">
        <title>The Global Catalogue of Microorganisms (GCM) 10K type strain sequencing project: providing services to taxonomists for standard genome sequencing and annotation.</title>
        <authorList>
            <consortium name="The Broad Institute Genomics Platform"/>
            <consortium name="The Broad Institute Genome Sequencing Center for Infectious Disease"/>
            <person name="Wu L."/>
            <person name="Ma J."/>
        </authorList>
    </citation>
    <scope>NUCLEOTIDE SEQUENCE [LARGE SCALE GENOMIC DNA]</scope>
    <source>
        <strain evidence="3">ZS-35-S2</strain>
    </source>
</reference>
<keyword evidence="2" id="KW-0969">Cilium</keyword>
<comment type="caution">
    <text evidence="2">The sequence shown here is derived from an EMBL/GenBank/DDBJ whole genome shotgun (WGS) entry which is preliminary data.</text>
</comment>
<feature type="compositionally biased region" description="Basic and acidic residues" evidence="1">
    <location>
        <begin position="1"/>
        <end position="12"/>
    </location>
</feature>
<protein>
    <submittedName>
        <fullName evidence="2">Flagellar biosynthesis protein FlgA</fullName>
    </submittedName>
</protein>